<dbReference type="Proteomes" id="UP000632498">
    <property type="component" value="Unassembled WGS sequence"/>
</dbReference>
<dbReference type="EMBL" id="BMHV01000051">
    <property type="protein sequence ID" value="GGF76544.1"/>
    <property type="molecule type" value="Genomic_DNA"/>
</dbReference>
<dbReference type="RefSeq" id="WP_188667286.1">
    <property type="nucleotide sequence ID" value="NZ_BMHV01000051.1"/>
</dbReference>
<evidence type="ECO:0000313" key="1">
    <source>
        <dbReference type="EMBL" id="GGF76544.1"/>
    </source>
</evidence>
<organism evidence="1 2">
    <name type="scientific">Terasakiella brassicae</name>
    <dbReference type="NCBI Taxonomy" id="1634917"/>
    <lineage>
        <taxon>Bacteria</taxon>
        <taxon>Pseudomonadati</taxon>
        <taxon>Pseudomonadota</taxon>
        <taxon>Alphaproteobacteria</taxon>
        <taxon>Rhodospirillales</taxon>
        <taxon>Terasakiellaceae</taxon>
        <taxon>Terasakiella</taxon>
    </lineage>
</organism>
<comment type="caution">
    <text evidence="1">The sequence shown here is derived from an EMBL/GenBank/DDBJ whole genome shotgun (WGS) entry which is preliminary data.</text>
</comment>
<evidence type="ECO:0000313" key="2">
    <source>
        <dbReference type="Proteomes" id="UP000632498"/>
    </source>
</evidence>
<name>A0A917FER2_9PROT</name>
<reference evidence="1" key="2">
    <citation type="submission" date="2020-09" db="EMBL/GenBank/DDBJ databases">
        <authorList>
            <person name="Sun Q."/>
            <person name="Zhou Y."/>
        </authorList>
    </citation>
    <scope>NUCLEOTIDE SEQUENCE</scope>
    <source>
        <strain evidence="1">CGMCC 1.15254</strain>
    </source>
</reference>
<protein>
    <submittedName>
        <fullName evidence="1">Uncharacterized protein</fullName>
    </submittedName>
</protein>
<sequence>MNLKDIKKEIERCAQIVEWSPTDTEIQRISEVLAKKHSLGHELSKNDLLDIVQEIIGPVLVMLNEGIDNTDLKTLLKLCTKPNNNDE</sequence>
<keyword evidence="2" id="KW-1185">Reference proteome</keyword>
<accession>A0A917FER2</accession>
<reference evidence="1" key="1">
    <citation type="journal article" date="2014" name="Int. J. Syst. Evol. Microbiol.">
        <title>Complete genome sequence of Corynebacterium casei LMG S-19264T (=DSM 44701T), isolated from a smear-ripened cheese.</title>
        <authorList>
            <consortium name="US DOE Joint Genome Institute (JGI-PGF)"/>
            <person name="Walter F."/>
            <person name="Albersmeier A."/>
            <person name="Kalinowski J."/>
            <person name="Ruckert C."/>
        </authorList>
    </citation>
    <scope>NUCLEOTIDE SEQUENCE</scope>
    <source>
        <strain evidence="1">CGMCC 1.15254</strain>
    </source>
</reference>
<proteinExistence type="predicted"/>
<dbReference type="AlphaFoldDB" id="A0A917FER2"/>
<gene>
    <name evidence="1" type="ORF">GCM10011332_33180</name>
</gene>